<dbReference type="KEGG" id="tad:TRIADDRAFT_57705"/>
<reference evidence="2 3" key="1">
    <citation type="journal article" date="2008" name="Nature">
        <title>The Trichoplax genome and the nature of placozoans.</title>
        <authorList>
            <person name="Srivastava M."/>
            <person name="Begovic E."/>
            <person name="Chapman J."/>
            <person name="Putnam N.H."/>
            <person name="Hellsten U."/>
            <person name="Kawashima T."/>
            <person name="Kuo A."/>
            <person name="Mitros T."/>
            <person name="Salamov A."/>
            <person name="Carpenter M.L."/>
            <person name="Signorovitch A.Y."/>
            <person name="Moreno M.A."/>
            <person name="Kamm K."/>
            <person name="Grimwood J."/>
            <person name="Schmutz J."/>
            <person name="Shapiro H."/>
            <person name="Grigoriev I.V."/>
            <person name="Buss L.W."/>
            <person name="Schierwater B."/>
            <person name="Dellaporta S.L."/>
            <person name="Rokhsar D.S."/>
        </authorList>
    </citation>
    <scope>NUCLEOTIDE SEQUENCE [LARGE SCALE GENOMIC DNA]</scope>
    <source>
        <strain evidence="2 3">Grell-BS-1999</strain>
    </source>
</reference>
<dbReference type="AlphaFoldDB" id="B3S069"/>
<dbReference type="GO" id="GO:0007165">
    <property type="term" value="P:signal transduction"/>
    <property type="evidence" value="ECO:0007669"/>
    <property type="project" value="InterPro"/>
</dbReference>
<name>B3S069_TRIAD</name>
<dbReference type="InParanoid" id="B3S069"/>
<accession>B3S069</accession>
<dbReference type="Proteomes" id="UP000009022">
    <property type="component" value="Unassembled WGS sequence"/>
</dbReference>
<evidence type="ECO:0000313" key="3">
    <source>
        <dbReference type="Proteomes" id="UP000009022"/>
    </source>
</evidence>
<dbReference type="PROSITE" id="PS50017">
    <property type="entry name" value="DEATH_DOMAIN"/>
    <property type="match status" value="1"/>
</dbReference>
<protein>
    <recommendedName>
        <fullName evidence="1">Death domain-containing protein</fullName>
    </recommendedName>
</protein>
<dbReference type="EMBL" id="DS985246">
    <property type="protein sequence ID" value="EDV24338.1"/>
    <property type="molecule type" value="Genomic_DNA"/>
</dbReference>
<dbReference type="SUPFAM" id="SSF47986">
    <property type="entry name" value="DEATH domain"/>
    <property type="match status" value="1"/>
</dbReference>
<dbReference type="CDD" id="cd01670">
    <property type="entry name" value="Death"/>
    <property type="match status" value="1"/>
</dbReference>
<proteinExistence type="predicted"/>
<organism evidence="2 3">
    <name type="scientific">Trichoplax adhaerens</name>
    <name type="common">Trichoplax reptans</name>
    <dbReference type="NCBI Taxonomy" id="10228"/>
    <lineage>
        <taxon>Eukaryota</taxon>
        <taxon>Metazoa</taxon>
        <taxon>Placozoa</taxon>
        <taxon>Uniplacotomia</taxon>
        <taxon>Trichoplacea</taxon>
        <taxon>Trichoplacidae</taxon>
        <taxon>Trichoplax</taxon>
    </lineage>
</organism>
<dbReference type="GeneID" id="6755076"/>
<dbReference type="HOGENOM" id="CLU_406177_0_0_1"/>
<evidence type="ECO:0000313" key="2">
    <source>
        <dbReference type="EMBL" id="EDV24338.1"/>
    </source>
</evidence>
<keyword evidence="3" id="KW-1185">Reference proteome</keyword>
<dbReference type="Pfam" id="PF00531">
    <property type="entry name" value="Death"/>
    <property type="match status" value="1"/>
</dbReference>
<gene>
    <name evidence="2" type="ORF">TRIADDRAFT_57705</name>
</gene>
<dbReference type="PhylomeDB" id="B3S069"/>
<dbReference type="InterPro" id="IPR011029">
    <property type="entry name" value="DEATH-like_dom_sf"/>
</dbReference>
<feature type="domain" description="Death" evidence="1">
    <location>
        <begin position="596"/>
        <end position="677"/>
    </location>
</feature>
<dbReference type="RefSeq" id="XP_002113864.1">
    <property type="nucleotide sequence ID" value="XM_002113828.1"/>
</dbReference>
<dbReference type="InterPro" id="IPR000488">
    <property type="entry name" value="Death_dom"/>
</dbReference>
<dbReference type="CTD" id="6755076"/>
<sequence>MDTEKRFVVNEGFNDVYLVLFENYLEKYNSLLKENYKVHNAEDLLKLSDNDYQKVGLKNDQIRGLRRSLLIKGYGTKKEKKKIRVRKSESLATLEKIPQVANNNHGMERLASLASIPTFAKTESHQNSKRKKSNPLVEDHALSDAINKVSFANDIKIENNSSTESSRANINRISIKGASRLQNESVNSQPYSAPQNSINHSSLDQDVYLPSTSAKLLSNRYPQSIFRLPPFDKAIETYPSLGGGNYRLSLDRLQGIELSVQANPIESWTEIIITCLYADPPYFYSATDDSQYLTHATTSVMLQPYDFTLNYDKSNFDLPNQSLTNPIRKPILQLPLFDFCDILDNINSCLVEDNAIYDLKNPPPLIICSSDTTLDQEPRWRRHYIDYEIRILNDKKAYVVFAVEKFSLFTVFYPFPNAIITKLSLGPMRWYPPQFIYADCLILMTSSQRSSPEFSIIVALITNYNQNLQILESYTTMVGIYRRLLLPTGNYKLEIKGKFSPSSKMGEKKMVREMRFHGRNVFIQFACQLDENCPSIPAYFGVVNIRHTVITKTGEFMVHMLEPKEFSPASKAIDQLKSMYIGNEKQHHLELWSSQMLTITNIMGDKLADRWEELACELGLHKKERNEIDNLDIKNAEKGIEVLKRWKMLLGREATMESFFVVLKKLHYHDLAILLEF</sequence>
<evidence type="ECO:0000259" key="1">
    <source>
        <dbReference type="PROSITE" id="PS50017"/>
    </source>
</evidence>
<dbReference type="Gene3D" id="1.10.533.10">
    <property type="entry name" value="Death Domain, Fas"/>
    <property type="match status" value="1"/>
</dbReference>